<protein>
    <submittedName>
        <fullName evidence="1">Uncharacterized protein</fullName>
    </submittedName>
</protein>
<dbReference type="RefSeq" id="WP_220206919.1">
    <property type="nucleotide sequence ID" value="NZ_BNJK01000001.1"/>
</dbReference>
<keyword evidence="2" id="KW-1185">Reference proteome</keyword>
<name>A0A8J3IKP9_9CHLR</name>
<reference evidence="1" key="1">
    <citation type="submission" date="2020-10" db="EMBL/GenBank/DDBJ databases">
        <title>Taxonomic study of unclassified bacteria belonging to the class Ktedonobacteria.</title>
        <authorList>
            <person name="Yabe S."/>
            <person name="Wang C.M."/>
            <person name="Zheng Y."/>
            <person name="Sakai Y."/>
            <person name="Cavaletti L."/>
            <person name="Monciardini P."/>
            <person name="Donadio S."/>
        </authorList>
    </citation>
    <scope>NUCLEOTIDE SEQUENCE</scope>
    <source>
        <strain evidence="1">ID150040</strain>
    </source>
</reference>
<proteinExistence type="predicted"/>
<dbReference type="EMBL" id="BNJK01000001">
    <property type="protein sequence ID" value="GHO96281.1"/>
    <property type="molecule type" value="Genomic_DNA"/>
</dbReference>
<evidence type="ECO:0000313" key="2">
    <source>
        <dbReference type="Proteomes" id="UP000597444"/>
    </source>
</evidence>
<gene>
    <name evidence="1" type="ORF">KSF_063290</name>
</gene>
<evidence type="ECO:0000313" key="1">
    <source>
        <dbReference type="EMBL" id="GHO96281.1"/>
    </source>
</evidence>
<dbReference type="AlphaFoldDB" id="A0A8J3IKP9"/>
<accession>A0A8J3IKP9</accession>
<sequence>MADARAGLLNRIARQHNVYDIQTASSQEKFEIYLGMLEAMFFLLQKIPIQDDDLNDIENGLNVIYQGFYDFLHGKESLDIDLNAHMKELNRAIGSFLSARRQGKAKKVHFMELQKSRYYMYLLCYDLGRKINFRSSGIDAYNRRLYRIYTKIDTITKVKKIKERDLEEMKDVLLILDSDFYSFLKRKKQPPGINFDHEIKKFFEVRSLFQEALSYSIGVSEYYTCLLDCKYAVHLLLDALLFDWS</sequence>
<comment type="caution">
    <text evidence="1">The sequence shown here is derived from an EMBL/GenBank/DDBJ whole genome shotgun (WGS) entry which is preliminary data.</text>
</comment>
<organism evidence="1 2">
    <name type="scientific">Reticulibacter mediterranei</name>
    <dbReference type="NCBI Taxonomy" id="2778369"/>
    <lineage>
        <taxon>Bacteria</taxon>
        <taxon>Bacillati</taxon>
        <taxon>Chloroflexota</taxon>
        <taxon>Ktedonobacteria</taxon>
        <taxon>Ktedonobacterales</taxon>
        <taxon>Reticulibacteraceae</taxon>
        <taxon>Reticulibacter</taxon>
    </lineage>
</organism>
<dbReference type="Proteomes" id="UP000597444">
    <property type="component" value="Unassembled WGS sequence"/>
</dbReference>